<dbReference type="PANTHER" id="PTHR45832:SF22">
    <property type="entry name" value="SERINE_THREONINE-PROTEIN KINASE SAMKA-RELATED"/>
    <property type="match status" value="1"/>
</dbReference>
<keyword evidence="4" id="KW-0067">ATP-binding</keyword>
<dbReference type="OrthoDB" id="2914378at2759"/>
<feature type="non-terminal residue" evidence="5">
    <location>
        <position position="1"/>
    </location>
</feature>
<dbReference type="GO" id="GO:0005524">
    <property type="term" value="F:ATP binding"/>
    <property type="evidence" value="ECO:0007669"/>
    <property type="project" value="UniProtKB-KW"/>
</dbReference>
<dbReference type="InterPro" id="IPR051931">
    <property type="entry name" value="PAK3-like"/>
</dbReference>
<proteinExistence type="inferred from homology"/>
<evidence type="ECO:0000256" key="1">
    <source>
        <dbReference type="ARBA" id="ARBA00008874"/>
    </source>
</evidence>
<name>A0A7K4XF58_REGSA</name>
<comment type="similarity">
    <text evidence="1">Belongs to the protein kinase superfamily. STE Ser/Thr protein kinase family. STE20 subfamily.</text>
</comment>
<comment type="caution">
    <text evidence="5">The sequence shown here is derived from an EMBL/GenBank/DDBJ whole genome shotgun (WGS) entry which is preliminary data.</text>
</comment>
<evidence type="ECO:0000313" key="6">
    <source>
        <dbReference type="Proteomes" id="UP000529728"/>
    </source>
</evidence>
<dbReference type="GO" id="GO:0004674">
    <property type="term" value="F:protein serine/threonine kinase activity"/>
    <property type="evidence" value="ECO:0007669"/>
    <property type="project" value="UniProtKB-EC"/>
</dbReference>
<sequence length="79" mass="9129">VAIQKTSLLQENSNKLCMNEIQVMCNKKNIHHVLLFSPFSYLVDEELWLVMRYMDGGSLSDVIWEIRIAEGEIAAVSWE</sequence>
<dbReference type="PANTHER" id="PTHR45832">
    <property type="entry name" value="SERINE/THREONINE-PROTEIN KINASE SAMKA-RELATED-RELATED"/>
    <property type="match status" value="1"/>
</dbReference>
<evidence type="ECO:0000313" key="5">
    <source>
        <dbReference type="EMBL" id="NWR45130.1"/>
    </source>
</evidence>
<dbReference type="EC" id="2.7.11.1" evidence="2"/>
<evidence type="ECO:0000256" key="4">
    <source>
        <dbReference type="ARBA" id="ARBA00022840"/>
    </source>
</evidence>
<dbReference type="AlphaFoldDB" id="A0A7K4XF58"/>
<evidence type="ECO:0000256" key="3">
    <source>
        <dbReference type="ARBA" id="ARBA00022741"/>
    </source>
</evidence>
<organism evidence="5 6">
    <name type="scientific">Regulus satrapa</name>
    <name type="common">Golden-crowned kinglet</name>
    <dbReference type="NCBI Taxonomy" id="13245"/>
    <lineage>
        <taxon>Eukaryota</taxon>
        <taxon>Metazoa</taxon>
        <taxon>Chordata</taxon>
        <taxon>Craniata</taxon>
        <taxon>Vertebrata</taxon>
        <taxon>Euteleostomi</taxon>
        <taxon>Archelosauria</taxon>
        <taxon>Archosauria</taxon>
        <taxon>Dinosauria</taxon>
        <taxon>Saurischia</taxon>
        <taxon>Theropoda</taxon>
        <taxon>Coelurosauria</taxon>
        <taxon>Aves</taxon>
        <taxon>Neognathae</taxon>
        <taxon>Neoaves</taxon>
        <taxon>Telluraves</taxon>
        <taxon>Australaves</taxon>
        <taxon>Passeriformes</taxon>
        <taxon>Regulidae</taxon>
        <taxon>Regulus</taxon>
    </lineage>
</organism>
<dbReference type="InterPro" id="IPR011009">
    <property type="entry name" value="Kinase-like_dom_sf"/>
</dbReference>
<keyword evidence="5" id="KW-0808">Transferase</keyword>
<keyword evidence="6" id="KW-1185">Reference proteome</keyword>
<accession>A0A7K4XF58</accession>
<keyword evidence="5" id="KW-0418">Kinase</keyword>
<evidence type="ECO:0000256" key="2">
    <source>
        <dbReference type="ARBA" id="ARBA00012513"/>
    </source>
</evidence>
<keyword evidence="3" id="KW-0547">Nucleotide-binding</keyword>
<gene>
    <name evidence="5" type="primary">Pak3_4</name>
    <name evidence="5" type="ORF">REGSAT_R08510</name>
</gene>
<dbReference type="Gene3D" id="3.30.200.20">
    <property type="entry name" value="Phosphorylase Kinase, domain 1"/>
    <property type="match status" value="1"/>
</dbReference>
<reference evidence="5 6" key="1">
    <citation type="submission" date="2019-09" db="EMBL/GenBank/DDBJ databases">
        <title>Bird 10,000 Genomes (B10K) Project - Family phase.</title>
        <authorList>
            <person name="Zhang G."/>
        </authorList>
    </citation>
    <scope>NUCLEOTIDE SEQUENCE [LARGE SCALE GENOMIC DNA]</scope>
    <source>
        <strain evidence="5">B10K-DU-001-18</strain>
        <tissue evidence="5">Muscle</tissue>
    </source>
</reference>
<dbReference type="Proteomes" id="UP000529728">
    <property type="component" value="Unassembled WGS sequence"/>
</dbReference>
<feature type="non-terminal residue" evidence="5">
    <location>
        <position position="79"/>
    </location>
</feature>
<dbReference type="SUPFAM" id="SSF56112">
    <property type="entry name" value="Protein kinase-like (PK-like)"/>
    <property type="match status" value="1"/>
</dbReference>
<protein>
    <recommendedName>
        <fullName evidence="2">non-specific serine/threonine protein kinase</fullName>
        <ecNumber evidence="2">2.7.11.1</ecNumber>
    </recommendedName>
</protein>
<dbReference type="EMBL" id="VWZN01007530">
    <property type="protein sequence ID" value="NWR45130.1"/>
    <property type="molecule type" value="Genomic_DNA"/>
</dbReference>